<dbReference type="GeneID" id="63749569"/>
<evidence type="ECO:0000256" key="1">
    <source>
        <dbReference type="SAM" id="MobiDB-lite"/>
    </source>
</evidence>
<sequence>MYQVRGGEKENKAVSDILDKDSTSSTSSTSMYGHTTRQSTSTAIRQVNTVDMAELECHKCPKLGVDSVVLLNHRRPHPSEQLMSHNTTHRLEYAQSPLSKKNGEYIQLMRINCRIAPHPYTAKQVFVSNANNSPERIRWRRASSRDGPDRDDTRRVEGRNWSNTGSFEEIKVEAESSQAID</sequence>
<protein>
    <submittedName>
        <fullName evidence="2">Uncharacterized protein</fullName>
    </submittedName>
</protein>
<feature type="compositionally biased region" description="Basic and acidic residues" evidence="1">
    <location>
        <begin position="143"/>
        <end position="158"/>
    </location>
</feature>
<proteinExistence type="predicted"/>
<dbReference type="Proteomes" id="UP000184383">
    <property type="component" value="Unassembled WGS sequence"/>
</dbReference>
<organism evidence="2 3">
    <name type="scientific">Aspergillus wentii DTO 134E9</name>
    <dbReference type="NCBI Taxonomy" id="1073089"/>
    <lineage>
        <taxon>Eukaryota</taxon>
        <taxon>Fungi</taxon>
        <taxon>Dikarya</taxon>
        <taxon>Ascomycota</taxon>
        <taxon>Pezizomycotina</taxon>
        <taxon>Eurotiomycetes</taxon>
        <taxon>Eurotiomycetidae</taxon>
        <taxon>Eurotiales</taxon>
        <taxon>Aspergillaceae</taxon>
        <taxon>Aspergillus</taxon>
        <taxon>Aspergillus subgen. Cremei</taxon>
    </lineage>
</organism>
<gene>
    <name evidence="2" type="ORF">ASPWEDRAFT_32882</name>
</gene>
<feature type="region of interest" description="Disordered" evidence="1">
    <location>
        <begin position="140"/>
        <end position="181"/>
    </location>
</feature>
<evidence type="ECO:0000313" key="2">
    <source>
        <dbReference type="EMBL" id="OJJ30726.1"/>
    </source>
</evidence>
<keyword evidence="3" id="KW-1185">Reference proteome</keyword>
<reference evidence="3" key="1">
    <citation type="journal article" date="2017" name="Genome Biol.">
        <title>Comparative genomics reveals high biological diversity and specific adaptations in the industrially and medically important fungal genus Aspergillus.</title>
        <authorList>
            <person name="de Vries R.P."/>
            <person name="Riley R."/>
            <person name="Wiebenga A."/>
            <person name="Aguilar-Osorio G."/>
            <person name="Amillis S."/>
            <person name="Uchima C.A."/>
            <person name="Anderluh G."/>
            <person name="Asadollahi M."/>
            <person name="Askin M."/>
            <person name="Barry K."/>
            <person name="Battaglia E."/>
            <person name="Bayram O."/>
            <person name="Benocci T."/>
            <person name="Braus-Stromeyer S.A."/>
            <person name="Caldana C."/>
            <person name="Canovas D."/>
            <person name="Cerqueira G.C."/>
            <person name="Chen F."/>
            <person name="Chen W."/>
            <person name="Choi C."/>
            <person name="Clum A."/>
            <person name="Dos Santos R.A."/>
            <person name="Damasio A.R."/>
            <person name="Diallinas G."/>
            <person name="Emri T."/>
            <person name="Fekete E."/>
            <person name="Flipphi M."/>
            <person name="Freyberg S."/>
            <person name="Gallo A."/>
            <person name="Gournas C."/>
            <person name="Habgood R."/>
            <person name="Hainaut M."/>
            <person name="Harispe M.L."/>
            <person name="Henrissat B."/>
            <person name="Hilden K.S."/>
            <person name="Hope R."/>
            <person name="Hossain A."/>
            <person name="Karabika E."/>
            <person name="Karaffa L."/>
            <person name="Karanyi Z."/>
            <person name="Krasevec N."/>
            <person name="Kuo A."/>
            <person name="Kusch H."/>
            <person name="LaButti K."/>
            <person name="Lagendijk E.L."/>
            <person name="Lapidus A."/>
            <person name="Levasseur A."/>
            <person name="Lindquist E."/>
            <person name="Lipzen A."/>
            <person name="Logrieco A.F."/>
            <person name="MacCabe A."/>
            <person name="Maekelae M.R."/>
            <person name="Malavazi I."/>
            <person name="Melin P."/>
            <person name="Meyer V."/>
            <person name="Mielnichuk N."/>
            <person name="Miskei M."/>
            <person name="Molnar A.P."/>
            <person name="Mule G."/>
            <person name="Ngan C.Y."/>
            <person name="Orejas M."/>
            <person name="Orosz E."/>
            <person name="Ouedraogo J.P."/>
            <person name="Overkamp K.M."/>
            <person name="Park H.-S."/>
            <person name="Perrone G."/>
            <person name="Piumi F."/>
            <person name="Punt P.J."/>
            <person name="Ram A.F."/>
            <person name="Ramon A."/>
            <person name="Rauscher S."/>
            <person name="Record E."/>
            <person name="Riano-Pachon D.M."/>
            <person name="Robert V."/>
            <person name="Roehrig J."/>
            <person name="Ruller R."/>
            <person name="Salamov A."/>
            <person name="Salih N.S."/>
            <person name="Samson R.A."/>
            <person name="Sandor E."/>
            <person name="Sanguinetti M."/>
            <person name="Schuetze T."/>
            <person name="Sepcic K."/>
            <person name="Shelest E."/>
            <person name="Sherlock G."/>
            <person name="Sophianopoulou V."/>
            <person name="Squina F.M."/>
            <person name="Sun H."/>
            <person name="Susca A."/>
            <person name="Todd R.B."/>
            <person name="Tsang A."/>
            <person name="Unkles S.E."/>
            <person name="van de Wiele N."/>
            <person name="van Rossen-Uffink D."/>
            <person name="Oliveira J.V."/>
            <person name="Vesth T.C."/>
            <person name="Visser J."/>
            <person name="Yu J.-H."/>
            <person name="Zhou M."/>
            <person name="Andersen M.R."/>
            <person name="Archer D.B."/>
            <person name="Baker S.E."/>
            <person name="Benoit I."/>
            <person name="Brakhage A.A."/>
            <person name="Braus G.H."/>
            <person name="Fischer R."/>
            <person name="Frisvad J.C."/>
            <person name="Goldman G.H."/>
            <person name="Houbraken J."/>
            <person name="Oakley B."/>
            <person name="Pocsi I."/>
            <person name="Scazzocchio C."/>
            <person name="Seiboth B."/>
            <person name="vanKuyk P.A."/>
            <person name="Wortman J."/>
            <person name="Dyer P.S."/>
            <person name="Grigoriev I.V."/>
        </authorList>
    </citation>
    <scope>NUCLEOTIDE SEQUENCE [LARGE SCALE GENOMIC DNA]</scope>
    <source>
        <strain evidence="3">DTO 134E9</strain>
    </source>
</reference>
<dbReference type="VEuPathDB" id="FungiDB:ASPWEDRAFT_32882"/>
<name>A0A1L9R738_ASPWE</name>
<feature type="compositionally biased region" description="Polar residues" evidence="1">
    <location>
        <begin position="31"/>
        <end position="40"/>
    </location>
</feature>
<dbReference type="EMBL" id="KV878217">
    <property type="protein sequence ID" value="OJJ30726.1"/>
    <property type="molecule type" value="Genomic_DNA"/>
</dbReference>
<evidence type="ECO:0000313" key="3">
    <source>
        <dbReference type="Proteomes" id="UP000184383"/>
    </source>
</evidence>
<feature type="region of interest" description="Disordered" evidence="1">
    <location>
        <begin position="1"/>
        <end position="40"/>
    </location>
</feature>
<accession>A0A1L9R738</accession>
<dbReference type="RefSeq" id="XP_040684403.1">
    <property type="nucleotide sequence ID" value="XM_040833721.1"/>
</dbReference>
<dbReference type="AlphaFoldDB" id="A0A1L9R738"/>
<feature type="compositionally biased region" description="Basic and acidic residues" evidence="1">
    <location>
        <begin position="1"/>
        <end position="22"/>
    </location>
</feature>